<proteinExistence type="predicted"/>
<dbReference type="HOGENOM" id="CLU_695614_0_0_2"/>
<reference evidence="3" key="1">
    <citation type="submission" date="2011-12" db="EMBL/GenBank/DDBJ databases">
        <title>Complete sequence of Methanoregula formicicum SMSP.</title>
        <authorList>
            <person name="Lucas S."/>
            <person name="Han J."/>
            <person name="Lapidus A."/>
            <person name="Cheng J.-F."/>
            <person name="Goodwin L."/>
            <person name="Pitluck S."/>
            <person name="Peters L."/>
            <person name="Ovchinnikova G."/>
            <person name="Teshima H."/>
            <person name="Detter J.C."/>
            <person name="Han C."/>
            <person name="Tapia R."/>
            <person name="Land M."/>
            <person name="Hauser L."/>
            <person name="Kyrpides N."/>
            <person name="Ivanova N."/>
            <person name="Pagani I."/>
            <person name="Imachi H."/>
            <person name="Tamaki H."/>
            <person name="Sekiguchi Y."/>
            <person name="Kamagata Y."/>
            <person name="Cadillo-Quiroz H."/>
            <person name="Zinder S."/>
            <person name="Liu W.-T."/>
            <person name="Woyke T."/>
        </authorList>
    </citation>
    <scope>NUCLEOTIDE SEQUENCE [LARGE SCALE GENOMIC DNA]</scope>
    <source>
        <strain evidence="3">DSM 22288 / NBRC 105244 / SMSP</strain>
    </source>
</reference>
<dbReference type="Gene3D" id="3.10.620.30">
    <property type="match status" value="1"/>
</dbReference>
<dbReference type="InParanoid" id="L0HDP2"/>
<feature type="domain" description="Transglutaminase-like" evidence="1">
    <location>
        <begin position="309"/>
        <end position="370"/>
    </location>
</feature>
<dbReference type="Proteomes" id="UP000010824">
    <property type="component" value="Chromosome"/>
</dbReference>
<evidence type="ECO:0000313" key="2">
    <source>
        <dbReference type="EMBL" id="AGB01189.1"/>
    </source>
</evidence>
<keyword evidence="3" id="KW-1185">Reference proteome</keyword>
<reference evidence="2 3" key="2">
    <citation type="journal article" date="2014" name="Genome Announc.">
        <title>Complete Genome Sequence of Methanoregula formicica SMSPT, a Mesophilic Hydrogenotrophic Methanogen Isolated from a Methanogenic Upflow Anaerobic Sludge Blanket Reactor.</title>
        <authorList>
            <person name="Yamamoto K."/>
            <person name="Tamaki H."/>
            <person name="Cadillo-Quiroz H."/>
            <person name="Imachi H."/>
            <person name="Kyrpides N."/>
            <person name="Woyke T."/>
            <person name="Goodwin L."/>
            <person name="Zinder S.H."/>
            <person name="Kamagata Y."/>
            <person name="Liu W.T."/>
        </authorList>
    </citation>
    <scope>NUCLEOTIDE SEQUENCE [LARGE SCALE GENOMIC DNA]</scope>
    <source>
        <strain evidence="3">DSM 22288 / NBRC 105244 / SMSP</strain>
    </source>
</reference>
<dbReference type="STRING" id="593750.Metfor_0103"/>
<dbReference type="InterPro" id="IPR038765">
    <property type="entry name" value="Papain-like_cys_pep_sf"/>
</dbReference>
<dbReference type="GeneID" id="14308776"/>
<name>L0HDP2_METFS</name>
<dbReference type="KEGG" id="mfo:Metfor_0103"/>
<dbReference type="GO" id="GO:0008233">
    <property type="term" value="F:peptidase activity"/>
    <property type="evidence" value="ECO:0007669"/>
    <property type="project" value="UniProtKB-KW"/>
</dbReference>
<dbReference type="Pfam" id="PF01841">
    <property type="entry name" value="Transglut_core"/>
    <property type="match status" value="1"/>
</dbReference>
<dbReference type="GO" id="GO:0006508">
    <property type="term" value="P:proteolysis"/>
    <property type="evidence" value="ECO:0007669"/>
    <property type="project" value="UniProtKB-KW"/>
</dbReference>
<keyword evidence="2" id="KW-0645">Protease</keyword>
<dbReference type="SUPFAM" id="SSF54001">
    <property type="entry name" value="Cysteine proteinases"/>
    <property type="match status" value="1"/>
</dbReference>
<dbReference type="OrthoDB" id="148293at2157"/>
<dbReference type="eggNOG" id="arCOG02165">
    <property type="taxonomic scope" value="Archaea"/>
</dbReference>
<dbReference type="AlphaFoldDB" id="L0HDP2"/>
<dbReference type="EMBL" id="CP003167">
    <property type="protein sequence ID" value="AGB01189.1"/>
    <property type="molecule type" value="Genomic_DNA"/>
</dbReference>
<dbReference type="InterPro" id="IPR002931">
    <property type="entry name" value="Transglutaminase-like"/>
</dbReference>
<gene>
    <name evidence="2" type="ordered locus">Metfor_0103</name>
</gene>
<evidence type="ECO:0000313" key="3">
    <source>
        <dbReference type="Proteomes" id="UP000010824"/>
    </source>
</evidence>
<dbReference type="RefSeq" id="WP_015284153.1">
    <property type="nucleotide sequence ID" value="NC_019943.1"/>
</dbReference>
<keyword evidence="2" id="KW-0378">Hydrolase</keyword>
<accession>L0HDP2</accession>
<protein>
    <submittedName>
        <fullName evidence="2">Transglutaminase-like enzyme, predicted cysteine protease</fullName>
    </submittedName>
</protein>
<dbReference type="SMART" id="SM00460">
    <property type="entry name" value="TGc"/>
    <property type="match status" value="1"/>
</dbReference>
<organism evidence="2 3">
    <name type="scientific">Methanoregula formicica (strain DSM 22288 / NBRC 105244 / SMSP)</name>
    <dbReference type="NCBI Taxonomy" id="593750"/>
    <lineage>
        <taxon>Archaea</taxon>
        <taxon>Methanobacteriati</taxon>
        <taxon>Methanobacteriota</taxon>
        <taxon>Stenosarchaea group</taxon>
        <taxon>Methanomicrobia</taxon>
        <taxon>Methanomicrobiales</taxon>
        <taxon>Methanoregulaceae</taxon>
        <taxon>Methanoregula</taxon>
    </lineage>
</organism>
<evidence type="ECO:0000259" key="1">
    <source>
        <dbReference type="SMART" id="SM00460"/>
    </source>
</evidence>
<sequence length="427" mass="46479" precursor="true">MKQKREWNLLLAALMLGVVLVPLVSAMNDTNPTPPGWVGEFDEWAGQKDMSAYNPIVTPVAVRKMDEKTAKAYPGVTIISPDTRFPPGNDIVDSQKSSMKAARLNFISPAGKTGTVKAAAAIPLVAPEYGYFDWYWTQDTTVTQTIVIHNYGTTAASGQVTFVSIEDGYGASAAFTNLAPGANCSVSIPFPVVASQSSVGIKPMGFFITVNPGTVTWSGQLSLNGIEKYNNDASHLPDPDGGDNLETSDLYHFPFSEGYAIISEAATAADNTNSPYDTASRLNDYVGTKMNYSTTTTYLLYAASDLYIVNDNYRGVCDEFSTMDVTFSRSLGIPSRFLGITWIDENGVAQGHAILENRMAGAWVHSDPTWKSFNNPQVYEMANNTHMSLTKYTDADDSRYTTDPSGDGLLRYEDMIAEPFGELPAYN</sequence>